<evidence type="ECO:0000313" key="2">
    <source>
        <dbReference type="EMBL" id="MPC43618.1"/>
    </source>
</evidence>
<protein>
    <submittedName>
        <fullName evidence="2">Uncharacterized protein</fullName>
    </submittedName>
</protein>
<sequence>MSSTVGFTHFVIFPKLVTLLLGAAAADRAHVDQAVAELNEGATFHWQSERGHVAQGKVNESLQFLFTHVVLDALQSDKGTSRLN</sequence>
<keyword evidence="1" id="KW-0732">Signal</keyword>
<dbReference type="Proteomes" id="UP000324222">
    <property type="component" value="Unassembled WGS sequence"/>
</dbReference>
<reference evidence="2 3" key="1">
    <citation type="submission" date="2019-05" db="EMBL/GenBank/DDBJ databases">
        <title>Another draft genome of Portunus trituberculatus and its Hox gene families provides insights of decapod evolution.</title>
        <authorList>
            <person name="Jeong J.-H."/>
            <person name="Song I."/>
            <person name="Kim S."/>
            <person name="Choi T."/>
            <person name="Kim D."/>
            <person name="Ryu S."/>
            <person name="Kim W."/>
        </authorList>
    </citation>
    <scope>NUCLEOTIDE SEQUENCE [LARGE SCALE GENOMIC DNA]</scope>
    <source>
        <tissue evidence="2">Muscle</tissue>
    </source>
</reference>
<evidence type="ECO:0000256" key="1">
    <source>
        <dbReference type="SAM" id="SignalP"/>
    </source>
</evidence>
<organism evidence="2 3">
    <name type="scientific">Portunus trituberculatus</name>
    <name type="common">Swimming crab</name>
    <name type="synonym">Neptunus trituberculatus</name>
    <dbReference type="NCBI Taxonomy" id="210409"/>
    <lineage>
        <taxon>Eukaryota</taxon>
        <taxon>Metazoa</taxon>
        <taxon>Ecdysozoa</taxon>
        <taxon>Arthropoda</taxon>
        <taxon>Crustacea</taxon>
        <taxon>Multicrustacea</taxon>
        <taxon>Malacostraca</taxon>
        <taxon>Eumalacostraca</taxon>
        <taxon>Eucarida</taxon>
        <taxon>Decapoda</taxon>
        <taxon>Pleocyemata</taxon>
        <taxon>Brachyura</taxon>
        <taxon>Eubrachyura</taxon>
        <taxon>Portunoidea</taxon>
        <taxon>Portunidae</taxon>
        <taxon>Portuninae</taxon>
        <taxon>Portunus</taxon>
    </lineage>
</organism>
<dbReference type="EMBL" id="VSRR010005913">
    <property type="protein sequence ID" value="MPC43618.1"/>
    <property type="molecule type" value="Genomic_DNA"/>
</dbReference>
<keyword evidence="3" id="KW-1185">Reference proteome</keyword>
<feature type="chain" id="PRO_5022755618" evidence="1">
    <location>
        <begin position="27"/>
        <end position="84"/>
    </location>
</feature>
<evidence type="ECO:0000313" key="3">
    <source>
        <dbReference type="Proteomes" id="UP000324222"/>
    </source>
</evidence>
<gene>
    <name evidence="2" type="ORF">E2C01_037268</name>
</gene>
<proteinExistence type="predicted"/>
<name>A0A5B7FF65_PORTR</name>
<feature type="signal peptide" evidence="1">
    <location>
        <begin position="1"/>
        <end position="26"/>
    </location>
</feature>
<accession>A0A5B7FF65</accession>
<dbReference type="AlphaFoldDB" id="A0A5B7FF65"/>
<comment type="caution">
    <text evidence="2">The sequence shown here is derived from an EMBL/GenBank/DDBJ whole genome shotgun (WGS) entry which is preliminary data.</text>
</comment>